<keyword evidence="2" id="KW-1185">Reference proteome</keyword>
<sequence>MKKQPDCLVGSKFLTVCAVFLQIGSIRGLFGQTTTTITSEGETISVDPITLGANDHHDHLEGSLGYLGLLTLPQNSIGSLRGGVRPDLCQSGLFSVLAGSVCAFRHVEKYLDRSREKHPNPGKASELKGLPPREVTEYSLALFEQGTIFLTRYKFNFRASSCFLTRMKSVLFY</sequence>
<accession>A0A2I0JQ00</accession>
<dbReference type="AlphaFoldDB" id="A0A2I0JQ00"/>
<dbReference type="EMBL" id="PGOL01001401">
    <property type="protein sequence ID" value="PKI58378.1"/>
    <property type="molecule type" value="Genomic_DNA"/>
</dbReference>
<reference evidence="1 2" key="1">
    <citation type="submission" date="2017-11" db="EMBL/GenBank/DDBJ databases">
        <title>De-novo sequencing of pomegranate (Punica granatum L.) genome.</title>
        <authorList>
            <person name="Akparov Z."/>
            <person name="Amiraslanov A."/>
            <person name="Hajiyeva S."/>
            <person name="Abbasov M."/>
            <person name="Kaur K."/>
            <person name="Hamwieh A."/>
            <person name="Solovyev V."/>
            <person name="Salamov A."/>
            <person name="Braich B."/>
            <person name="Kosarev P."/>
            <person name="Mahmoud A."/>
            <person name="Hajiyev E."/>
            <person name="Babayeva S."/>
            <person name="Izzatullayeva V."/>
            <person name="Mammadov A."/>
            <person name="Mammadov A."/>
            <person name="Sharifova S."/>
            <person name="Ojaghi J."/>
            <person name="Eynullazada K."/>
            <person name="Bayramov B."/>
            <person name="Abdulazimova A."/>
            <person name="Shahmuradov I."/>
        </authorList>
    </citation>
    <scope>NUCLEOTIDE SEQUENCE [LARGE SCALE GENOMIC DNA]</scope>
    <source>
        <strain evidence="2">cv. AG2017</strain>
        <tissue evidence="1">Leaf</tissue>
    </source>
</reference>
<evidence type="ECO:0000313" key="2">
    <source>
        <dbReference type="Proteomes" id="UP000233551"/>
    </source>
</evidence>
<gene>
    <name evidence="1" type="ORF">CRG98_021253</name>
</gene>
<evidence type="ECO:0000313" key="1">
    <source>
        <dbReference type="EMBL" id="PKI58378.1"/>
    </source>
</evidence>
<dbReference type="Proteomes" id="UP000233551">
    <property type="component" value="Unassembled WGS sequence"/>
</dbReference>
<protein>
    <submittedName>
        <fullName evidence="1">Uncharacterized protein</fullName>
    </submittedName>
</protein>
<organism evidence="1 2">
    <name type="scientific">Punica granatum</name>
    <name type="common">Pomegranate</name>
    <dbReference type="NCBI Taxonomy" id="22663"/>
    <lineage>
        <taxon>Eukaryota</taxon>
        <taxon>Viridiplantae</taxon>
        <taxon>Streptophyta</taxon>
        <taxon>Embryophyta</taxon>
        <taxon>Tracheophyta</taxon>
        <taxon>Spermatophyta</taxon>
        <taxon>Magnoliopsida</taxon>
        <taxon>eudicotyledons</taxon>
        <taxon>Gunneridae</taxon>
        <taxon>Pentapetalae</taxon>
        <taxon>rosids</taxon>
        <taxon>malvids</taxon>
        <taxon>Myrtales</taxon>
        <taxon>Lythraceae</taxon>
        <taxon>Punica</taxon>
    </lineage>
</organism>
<comment type="caution">
    <text evidence="1">The sequence shown here is derived from an EMBL/GenBank/DDBJ whole genome shotgun (WGS) entry which is preliminary data.</text>
</comment>
<name>A0A2I0JQ00_PUNGR</name>
<proteinExistence type="predicted"/>